<dbReference type="GO" id="GO:0097367">
    <property type="term" value="F:carbohydrate derivative binding"/>
    <property type="evidence" value="ECO:0007669"/>
    <property type="project" value="InterPro"/>
</dbReference>
<dbReference type="InterPro" id="IPR000281">
    <property type="entry name" value="HTH_RpiR"/>
</dbReference>
<evidence type="ECO:0000313" key="2">
    <source>
        <dbReference type="EMBL" id="TDF94606.1"/>
    </source>
</evidence>
<sequence length="288" mass="30940">MQDPADGNDQGSIYARIDSVYATLPPRAQRVADIVLDNLGDIGTYSVSQLARMSGTSPATVSRLFSALGFEDFAEVKDHLRTLRGRGIPLGVAPSPVDGTERFKLEVENLRRVSEQLQGSLLTDISEALASAGNVLIIGFRTGYPVAMRLRESLAQVRARVVLAPQPGQSLGEELVHVGAGDVVVVVGFRRRVSGFGDIMRFLPTTGAKNILIADSTARRYAQFADIWVDCPIDGVGAFDSYAAAMSACTQITDGVLEHLHPRGERSVLKVAEAYEVLGEIDNGDLGR</sequence>
<protein>
    <submittedName>
        <fullName evidence="2">MurR/RpiR family transcriptional regulator</fullName>
    </submittedName>
</protein>
<keyword evidence="3" id="KW-1185">Reference proteome</keyword>
<name>A0A4R5KH03_9MICC</name>
<dbReference type="EMBL" id="SMRU01000015">
    <property type="protein sequence ID" value="TDF94606.1"/>
    <property type="molecule type" value="Genomic_DNA"/>
</dbReference>
<proteinExistence type="predicted"/>
<dbReference type="GO" id="GO:0003700">
    <property type="term" value="F:DNA-binding transcription factor activity"/>
    <property type="evidence" value="ECO:0007669"/>
    <property type="project" value="InterPro"/>
</dbReference>
<gene>
    <name evidence="2" type="ORF">E1809_13745</name>
</gene>
<dbReference type="Gene3D" id="3.40.50.10490">
    <property type="entry name" value="Glucose-6-phosphate isomerase like protein, domain 1"/>
    <property type="match status" value="1"/>
</dbReference>
<organism evidence="2 3">
    <name type="scientific">Arthrobacter terricola</name>
    <dbReference type="NCBI Taxonomy" id="2547396"/>
    <lineage>
        <taxon>Bacteria</taxon>
        <taxon>Bacillati</taxon>
        <taxon>Actinomycetota</taxon>
        <taxon>Actinomycetes</taxon>
        <taxon>Micrococcales</taxon>
        <taxon>Micrococcaceae</taxon>
        <taxon>Arthrobacter</taxon>
    </lineage>
</organism>
<dbReference type="Gene3D" id="1.10.10.10">
    <property type="entry name" value="Winged helix-like DNA-binding domain superfamily/Winged helix DNA-binding domain"/>
    <property type="match status" value="1"/>
</dbReference>
<evidence type="ECO:0000259" key="1">
    <source>
        <dbReference type="PROSITE" id="PS51071"/>
    </source>
</evidence>
<dbReference type="InterPro" id="IPR009057">
    <property type="entry name" value="Homeodomain-like_sf"/>
</dbReference>
<dbReference type="SUPFAM" id="SSF46689">
    <property type="entry name" value="Homeodomain-like"/>
    <property type="match status" value="1"/>
</dbReference>
<comment type="caution">
    <text evidence="2">The sequence shown here is derived from an EMBL/GenBank/DDBJ whole genome shotgun (WGS) entry which is preliminary data.</text>
</comment>
<evidence type="ECO:0000313" key="3">
    <source>
        <dbReference type="Proteomes" id="UP000295511"/>
    </source>
</evidence>
<dbReference type="SUPFAM" id="SSF53697">
    <property type="entry name" value="SIS domain"/>
    <property type="match status" value="1"/>
</dbReference>
<dbReference type="PROSITE" id="PS51071">
    <property type="entry name" value="HTH_RPIR"/>
    <property type="match status" value="1"/>
</dbReference>
<dbReference type="GO" id="GO:1901135">
    <property type="term" value="P:carbohydrate derivative metabolic process"/>
    <property type="evidence" value="ECO:0007669"/>
    <property type="project" value="InterPro"/>
</dbReference>
<accession>A0A4R5KH03</accession>
<dbReference type="InterPro" id="IPR036388">
    <property type="entry name" value="WH-like_DNA-bd_sf"/>
</dbReference>
<dbReference type="Pfam" id="PF01380">
    <property type="entry name" value="SIS"/>
    <property type="match status" value="1"/>
</dbReference>
<dbReference type="InterPro" id="IPR047640">
    <property type="entry name" value="RpiR-like"/>
</dbReference>
<dbReference type="GO" id="GO:0003677">
    <property type="term" value="F:DNA binding"/>
    <property type="evidence" value="ECO:0007669"/>
    <property type="project" value="InterPro"/>
</dbReference>
<dbReference type="Proteomes" id="UP000295511">
    <property type="component" value="Unassembled WGS sequence"/>
</dbReference>
<dbReference type="Pfam" id="PF01418">
    <property type="entry name" value="HTH_6"/>
    <property type="match status" value="1"/>
</dbReference>
<reference evidence="2 3" key="1">
    <citation type="submission" date="2019-03" db="EMBL/GenBank/DDBJ databases">
        <title>Whole genome sequence of Arthrobacter sp JH1-1.</title>
        <authorList>
            <person name="Trinh H.N."/>
        </authorList>
    </citation>
    <scope>NUCLEOTIDE SEQUENCE [LARGE SCALE GENOMIC DNA]</scope>
    <source>
        <strain evidence="2 3">JH1-1</strain>
    </source>
</reference>
<dbReference type="RefSeq" id="WP_133204800.1">
    <property type="nucleotide sequence ID" value="NZ_SMRU01000015.1"/>
</dbReference>
<dbReference type="AlphaFoldDB" id="A0A4R5KH03"/>
<dbReference type="InterPro" id="IPR001347">
    <property type="entry name" value="SIS_dom"/>
</dbReference>
<dbReference type="OrthoDB" id="3237351at2"/>
<feature type="domain" description="HTH rpiR-type" evidence="1">
    <location>
        <begin position="11"/>
        <end position="87"/>
    </location>
</feature>
<dbReference type="PANTHER" id="PTHR30514">
    <property type="entry name" value="GLUCOKINASE"/>
    <property type="match status" value="1"/>
</dbReference>
<dbReference type="PANTHER" id="PTHR30514:SF18">
    <property type="entry name" value="RPIR-FAMILY TRANSCRIPTIONAL REGULATOR"/>
    <property type="match status" value="1"/>
</dbReference>
<dbReference type="InterPro" id="IPR046348">
    <property type="entry name" value="SIS_dom_sf"/>
</dbReference>